<dbReference type="AlphaFoldDB" id="A0A382R6I1"/>
<feature type="non-terminal residue" evidence="2">
    <location>
        <position position="1"/>
    </location>
</feature>
<reference evidence="2" key="1">
    <citation type="submission" date="2018-05" db="EMBL/GenBank/DDBJ databases">
        <authorList>
            <person name="Lanie J.A."/>
            <person name="Ng W.-L."/>
            <person name="Kazmierczak K.M."/>
            <person name="Andrzejewski T.M."/>
            <person name="Davidsen T.M."/>
            <person name="Wayne K.J."/>
            <person name="Tettelin H."/>
            <person name="Glass J.I."/>
            <person name="Rusch D."/>
            <person name="Podicherti R."/>
            <person name="Tsui H.-C.T."/>
            <person name="Winkler M.E."/>
        </authorList>
    </citation>
    <scope>NUCLEOTIDE SEQUENCE</scope>
</reference>
<protein>
    <submittedName>
        <fullName evidence="2">Uncharacterized protein</fullName>
    </submittedName>
</protein>
<gene>
    <name evidence="2" type="ORF">METZ01_LOCUS345724</name>
</gene>
<organism evidence="2">
    <name type="scientific">marine metagenome</name>
    <dbReference type="NCBI Taxonomy" id="408172"/>
    <lineage>
        <taxon>unclassified sequences</taxon>
        <taxon>metagenomes</taxon>
        <taxon>ecological metagenomes</taxon>
    </lineage>
</organism>
<evidence type="ECO:0000313" key="2">
    <source>
        <dbReference type="EMBL" id="SVC92870.1"/>
    </source>
</evidence>
<proteinExistence type="predicted"/>
<accession>A0A382R6I1</accession>
<dbReference type="SUPFAM" id="SSF69304">
    <property type="entry name" value="Tricorn protease N-terminal domain"/>
    <property type="match status" value="1"/>
</dbReference>
<evidence type="ECO:0000256" key="1">
    <source>
        <dbReference type="SAM" id="MobiDB-lite"/>
    </source>
</evidence>
<feature type="non-terminal residue" evidence="2">
    <location>
        <position position="324"/>
    </location>
</feature>
<feature type="region of interest" description="Disordered" evidence="1">
    <location>
        <begin position="123"/>
        <end position="153"/>
    </location>
</feature>
<name>A0A382R6I1_9ZZZZ</name>
<dbReference type="EMBL" id="UINC01119211">
    <property type="protein sequence ID" value="SVC92870.1"/>
    <property type="molecule type" value="Genomic_DNA"/>
</dbReference>
<feature type="compositionally biased region" description="Acidic residues" evidence="1">
    <location>
        <begin position="130"/>
        <end position="150"/>
    </location>
</feature>
<sequence>NVAEFTWSDSYPMLAMVIATGGDEGNGVQVYEPTTDRLRSLDTSESAYTKLAWRKEAAELAVLRSHEVASEDQPTYSILAWTELDNKEPTFRSFHAAENYSVDIVKDRTPTWSEDGRMISVGVRKIDEKGENDEPVSDGGEGEEDGDEPELPNLQIWHSRDVRIFPQQKVSESDDERRSQLSIWHLDTNKLITAGSDLMENARVLEGWNHALEDVDEPYGWGQMFGRPYHDVWAIDLQTGERHLALERVRYEWPSAGGRYLVSFDGTNYSSLDLETGQTYNLTSTLPTVFADTTYDTPTDMLPPFGFSPQWLEHDVGILLNEEH</sequence>